<dbReference type="EMBL" id="SAIY01000011">
    <property type="protein sequence ID" value="NGM15815.1"/>
    <property type="molecule type" value="Genomic_DNA"/>
</dbReference>
<dbReference type="GO" id="GO:0000287">
    <property type="term" value="F:magnesium ion binding"/>
    <property type="evidence" value="ECO:0007669"/>
    <property type="project" value="TreeGrafter"/>
</dbReference>
<keyword evidence="3" id="KW-0808">Transferase</keyword>
<feature type="domain" description="Squalene cyclase C-terminal" evidence="2">
    <location>
        <begin position="352"/>
        <end position="484"/>
    </location>
</feature>
<dbReference type="GO" id="GO:0010333">
    <property type="term" value="F:terpene synthase activity"/>
    <property type="evidence" value="ECO:0007669"/>
    <property type="project" value="InterPro"/>
</dbReference>
<accession>A0A6M1LBY0</accession>
<dbReference type="SUPFAM" id="SSF48239">
    <property type="entry name" value="Terpenoid cyclases/Protein prenyltransferases"/>
    <property type="match status" value="2"/>
</dbReference>
<dbReference type="Gene3D" id="1.50.10.160">
    <property type="match status" value="1"/>
</dbReference>
<organism evidence="3 4">
    <name type="scientific">Verrucosispora sioxanthis</name>
    <dbReference type="NCBI Taxonomy" id="2499994"/>
    <lineage>
        <taxon>Bacteria</taxon>
        <taxon>Bacillati</taxon>
        <taxon>Actinomycetota</taxon>
        <taxon>Actinomycetes</taxon>
        <taxon>Micromonosporales</taxon>
        <taxon>Micromonosporaceae</taxon>
        <taxon>Micromonospora</taxon>
    </lineage>
</organism>
<dbReference type="UniPathway" id="UPA00337"/>
<keyword evidence="4" id="KW-1185">Reference proteome</keyword>
<dbReference type="PANTHER" id="PTHR31739:SF25">
    <property type="entry name" value="(E,E)-GERANYLLINALOOL SYNTHASE"/>
    <property type="match status" value="1"/>
</dbReference>
<feature type="region of interest" description="Disordered" evidence="1">
    <location>
        <begin position="527"/>
        <end position="547"/>
    </location>
</feature>
<protein>
    <submittedName>
        <fullName evidence="3">Prenyltransferase</fullName>
    </submittedName>
</protein>
<dbReference type="InterPro" id="IPR050148">
    <property type="entry name" value="Terpene_synthase-like"/>
</dbReference>
<evidence type="ECO:0000259" key="2">
    <source>
        <dbReference type="Pfam" id="PF13243"/>
    </source>
</evidence>
<name>A0A6M1LBY0_9ACTN</name>
<reference evidence="3 4" key="1">
    <citation type="submission" date="2020-02" db="EMBL/GenBank/DDBJ databases">
        <title>Draft Genome Sequence of Verrucosispora sp. Strain CWR15, Isolated from Gulf of Mexico Sponge.</title>
        <authorList>
            <person name="Kennedy S.J."/>
            <person name="Cella E."/>
            <person name="Azarian T."/>
            <person name="Baker B.J."/>
            <person name="Shaw L.N."/>
        </authorList>
    </citation>
    <scope>NUCLEOTIDE SEQUENCE [LARGE SCALE GENOMIC DNA]</scope>
    <source>
        <strain evidence="3 4">CWR15</strain>
    </source>
</reference>
<sequence length="547" mass="57546">MSVHTLNGDIDGAVADLIAGLEAEPHGQVAPSVYETARLVSLSPWLGGHAERIAFLLQTQRADGGWGPPQGYALVPTLSATDALLATLRSTGPRAHRDHVAARLAPAVARSLQALTTWLRADLLVPDTPGADLIVPSLVAGINQHLARLEHLAVPCLEPWYGGRLGLPTGMDDGRLVRVRQAVAAGVDLPGKLVHFLEVLGPAARAAGIRPAGPGTVGASPAATAAWIGNNESGSSSNQALAHLATVAGGGPVPCPLPITVFEAAWVVSGLARAGIRVEVPPRIVESLRAALNPLGTPTGPGLPADSDTTAVALCALGHLGQPVDPGPLWAYETADGFCTWPGEDGWSVTTNAHVLDAFGQHVSSGVDPEPRYMAAIDRLTVALQERQQPDGQWRDRWHASPYYATMCCALALQDFGRGPTPVDAVARAVDWVLSTQRADGSWGRWDGTAEETAYALQVLLAARPRADEVQAAARRGYAYLCETAGREPAPPLWYGKELYRPLAIVRAAVLAALHLVRQRHDITAATVTTTAPKPRQAASKPVIRDA</sequence>
<dbReference type="InterPro" id="IPR032696">
    <property type="entry name" value="SQ_cyclase_C"/>
</dbReference>
<dbReference type="InterPro" id="IPR008930">
    <property type="entry name" value="Terpenoid_cyclase/PrenylTrfase"/>
</dbReference>
<proteinExistence type="predicted"/>
<gene>
    <name evidence="3" type="ORF">ENC19_25865</name>
</gene>
<dbReference type="Proteomes" id="UP000478148">
    <property type="component" value="Unassembled WGS sequence"/>
</dbReference>
<dbReference type="PANTHER" id="PTHR31739">
    <property type="entry name" value="ENT-COPALYL DIPHOSPHATE SYNTHASE, CHLOROPLASTIC"/>
    <property type="match status" value="1"/>
</dbReference>
<dbReference type="GO" id="GO:0016740">
    <property type="term" value="F:transferase activity"/>
    <property type="evidence" value="ECO:0007669"/>
    <property type="project" value="UniProtKB-KW"/>
</dbReference>
<dbReference type="Gene3D" id="1.50.10.20">
    <property type="match status" value="1"/>
</dbReference>
<dbReference type="Pfam" id="PF13243">
    <property type="entry name" value="SQHop_cyclase_C"/>
    <property type="match status" value="1"/>
</dbReference>
<evidence type="ECO:0000313" key="4">
    <source>
        <dbReference type="Proteomes" id="UP000478148"/>
    </source>
</evidence>
<evidence type="ECO:0000256" key="1">
    <source>
        <dbReference type="SAM" id="MobiDB-lite"/>
    </source>
</evidence>
<evidence type="ECO:0000313" key="3">
    <source>
        <dbReference type="EMBL" id="NGM15815.1"/>
    </source>
</evidence>
<dbReference type="AlphaFoldDB" id="A0A6M1LBY0"/>
<comment type="caution">
    <text evidence="3">The sequence shown here is derived from an EMBL/GenBank/DDBJ whole genome shotgun (WGS) entry which is preliminary data.</text>
</comment>
<dbReference type="GO" id="GO:0016102">
    <property type="term" value="P:diterpenoid biosynthetic process"/>
    <property type="evidence" value="ECO:0007669"/>
    <property type="project" value="TreeGrafter"/>
</dbReference>